<proteinExistence type="predicted"/>
<keyword evidence="3 6" id="KW-1133">Transmembrane helix</keyword>
<evidence type="ECO:0000256" key="5">
    <source>
        <dbReference type="SAM" id="MobiDB-lite"/>
    </source>
</evidence>
<evidence type="ECO:0000256" key="6">
    <source>
        <dbReference type="SAM" id="Phobius"/>
    </source>
</evidence>
<gene>
    <name evidence="7" type="ORF">DUNSADRAFT_2903</name>
</gene>
<name>A0ABQ7GV49_DUNSA</name>
<feature type="compositionally biased region" description="Basic residues" evidence="5">
    <location>
        <begin position="131"/>
        <end position="146"/>
    </location>
</feature>
<dbReference type="Gene3D" id="1.20.1280.290">
    <property type="match status" value="2"/>
</dbReference>
<accession>A0ABQ7GV49</accession>
<evidence type="ECO:0000256" key="1">
    <source>
        <dbReference type="ARBA" id="ARBA00004141"/>
    </source>
</evidence>
<dbReference type="EMBL" id="MU069579">
    <property type="protein sequence ID" value="KAF5838435.1"/>
    <property type="molecule type" value="Genomic_DNA"/>
</dbReference>
<feature type="compositionally biased region" description="Pro residues" evidence="5">
    <location>
        <begin position="165"/>
        <end position="177"/>
    </location>
</feature>
<dbReference type="InterPro" id="IPR006603">
    <property type="entry name" value="PQ-loop_rpt"/>
</dbReference>
<feature type="compositionally biased region" description="Low complexity" evidence="5">
    <location>
        <begin position="178"/>
        <end position="199"/>
    </location>
</feature>
<keyword evidence="8" id="KW-1185">Reference proteome</keyword>
<feature type="transmembrane region" description="Helical" evidence="6">
    <location>
        <begin position="334"/>
        <end position="355"/>
    </location>
</feature>
<comment type="subcellular location">
    <subcellularLocation>
        <location evidence="1">Membrane</location>
        <topology evidence="1">Multi-pass membrane protein</topology>
    </subcellularLocation>
</comment>
<feature type="region of interest" description="Disordered" evidence="5">
    <location>
        <begin position="96"/>
        <end position="199"/>
    </location>
</feature>
<dbReference type="InterPro" id="IPR051415">
    <property type="entry name" value="LAAT-1"/>
</dbReference>
<dbReference type="PANTHER" id="PTHR16201">
    <property type="entry name" value="SEVEN TRANSMEMBRANE PROTEIN 1-RELATED"/>
    <property type="match status" value="1"/>
</dbReference>
<evidence type="ECO:0000256" key="2">
    <source>
        <dbReference type="ARBA" id="ARBA00022692"/>
    </source>
</evidence>
<evidence type="ECO:0000256" key="4">
    <source>
        <dbReference type="ARBA" id="ARBA00023136"/>
    </source>
</evidence>
<dbReference type="PANTHER" id="PTHR16201:SF34">
    <property type="entry name" value="LYSOSOMAL AMINO ACID TRANSPORTER 1"/>
    <property type="match status" value="1"/>
</dbReference>
<feature type="transmembrane region" description="Helical" evidence="6">
    <location>
        <begin position="367"/>
        <end position="385"/>
    </location>
</feature>
<comment type="caution">
    <text evidence="7">The sequence shown here is derived from an EMBL/GenBank/DDBJ whole genome shotgun (WGS) entry which is preliminary data.</text>
</comment>
<evidence type="ECO:0000256" key="3">
    <source>
        <dbReference type="ARBA" id="ARBA00022989"/>
    </source>
</evidence>
<dbReference type="Proteomes" id="UP000815325">
    <property type="component" value="Unassembled WGS sequence"/>
</dbReference>
<sequence length="444" mass="48318">MCEHIPSCTNACGQTPEAFIPGLQFIDNIKNQSADALSVWFLAQWFLGDTLNLLGCLLQGEQLLTTTATAGYFICADVVMLTQFVYYTALQSRRNAQGHRRRRHHHHHHHLERHVTPAPAPAPAPANPHLNRYHRHHRNHHHHPKDHHQQQGDEQARKGHTLTLPEPPPPSPSPPPMESTGDGCSSGGSSRSSSKSGSCGSGLCLLDEGRCKHPQQIHSARCISASRTWAALGTLSLIAVACVSLGFLSKGDWRHRSMQGNASVESTDHNGALRLPPFELLSHSFDSSGLQGGEITLKGNALGLTFGYCSTIMYLMARFSQILKNRERQSAEGLSLAMFCLCVCANLCTGSSMLLRTEDVSQLQAQLPWLAGTFGTVSLDSFIFYQIPQQTCAIDAQQCELHNCFGHMVNGRDGSYAGVPMCLLVVAGRSGVEKAHLGPGLWGG</sequence>
<feature type="compositionally biased region" description="Basic residues" evidence="5">
    <location>
        <begin position="96"/>
        <end position="112"/>
    </location>
</feature>
<dbReference type="SMART" id="SM00679">
    <property type="entry name" value="CTNS"/>
    <property type="match status" value="2"/>
</dbReference>
<organism evidence="7 8">
    <name type="scientific">Dunaliella salina</name>
    <name type="common">Green alga</name>
    <name type="synonym">Protococcus salinus</name>
    <dbReference type="NCBI Taxonomy" id="3046"/>
    <lineage>
        <taxon>Eukaryota</taxon>
        <taxon>Viridiplantae</taxon>
        <taxon>Chlorophyta</taxon>
        <taxon>core chlorophytes</taxon>
        <taxon>Chlorophyceae</taxon>
        <taxon>CS clade</taxon>
        <taxon>Chlamydomonadales</taxon>
        <taxon>Dunaliellaceae</taxon>
        <taxon>Dunaliella</taxon>
    </lineage>
</organism>
<keyword evidence="4 6" id="KW-0472">Membrane</keyword>
<protein>
    <submittedName>
        <fullName evidence="7">Uncharacterized protein</fullName>
    </submittedName>
</protein>
<evidence type="ECO:0000313" key="7">
    <source>
        <dbReference type="EMBL" id="KAF5838435.1"/>
    </source>
</evidence>
<evidence type="ECO:0000313" key="8">
    <source>
        <dbReference type="Proteomes" id="UP000815325"/>
    </source>
</evidence>
<dbReference type="Pfam" id="PF04193">
    <property type="entry name" value="PQ-loop"/>
    <property type="match status" value="2"/>
</dbReference>
<feature type="transmembrane region" description="Helical" evidence="6">
    <location>
        <begin position="229"/>
        <end position="248"/>
    </location>
</feature>
<reference evidence="7" key="1">
    <citation type="submission" date="2017-08" db="EMBL/GenBank/DDBJ databases">
        <authorList>
            <person name="Polle J.E."/>
            <person name="Barry K."/>
            <person name="Cushman J."/>
            <person name="Schmutz J."/>
            <person name="Tran D."/>
            <person name="Hathwaick L.T."/>
            <person name="Yim W.C."/>
            <person name="Jenkins J."/>
            <person name="Mckie-Krisberg Z.M."/>
            <person name="Prochnik S."/>
            <person name="Lindquist E."/>
            <person name="Dockter R.B."/>
            <person name="Adam C."/>
            <person name="Molina H."/>
            <person name="Bunkerborg J."/>
            <person name="Jin E."/>
            <person name="Buchheim M."/>
            <person name="Magnuson J."/>
        </authorList>
    </citation>
    <scope>NUCLEOTIDE SEQUENCE</scope>
    <source>
        <strain evidence="7">CCAP 19/18</strain>
    </source>
</reference>
<keyword evidence="2 6" id="KW-0812">Transmembrane</keyword>
<feature type="compositionally biased region" description="Basic and acidic residues" evidence="5">
    <location>
        <begin position="147"/>
        <end position="157"/>
    </location>
</feature>